<dbReference type="SUPFAM" id="SSF69118">
    <property type="entry name" value="AhpD-like"/>
    <property type="match status" value="1"/>
</dbReference>
<feature type="domain" description="Carboxymuconolactone decarboxylase-like" evidence="1">
    <location>
        <begin position="53"/>
        <end position="121"/>
    </location>
</feature>
<accession>A0A423FH39</accession>
<sequence>MKTITPHSPVEALYREGRKTFIELVPDGGARLDALFHTAPALGELAVGVVYGYLHSRPGLDPRLQEAAIFAAIVAAGMVGPPLSVHFKTSLAEGLAPGELTELLLVASAFTGFPRAVATADQLNQLFASAGLPSPPPPAPRAIVMAFCASVRRGQPSFPVDAEVRKLLRNPRRLSLHATAADRVVIESYKGKETHPRGMLLVRVVGAEVVEVKVYGPTSA</sequence>
<dbReference type="InterPro" id="IPR029032">
    <property type="entry name" value="AhpD-like"/>
</dbReference>
<dbReference type="Proteomes" id="UP000283389">
    <property type="component" value="Unassembled WGS sequence"/>
</dbReference>
<organism evidence="2 3">
    <name type="scientific">Pseudomonas canadensis</name>
    <dbReference type="NCBI Taxonomy" id="915099"/>
    <lineage>
        <taxon>Bacteria</taxon>
        <taxon>Pseudomonadati</taxon>
        <taxon>Pseudomonadota</taxon>
        <taxon>Gammaproteobacteria</taxon>
        <taxon>Pseudomonadales</taxon>
        <taxon>Pseudomonadaceae</taxon>
        <taxon>Pseudomonas</taxon>
    </lineage>
</organism>
<evidence type="ECO:0000313" key="2">
    <source>
        <dbReference type="EMBL" id="ROM57057.1"/>
    </source>
</evidence>
<dbReference type="Gene3D" id="1.20.1290.10">
    <property type="entry name" value="AhpD-like"/>
    <property type="match status" value="1"/>
</dbReference>
<dbReference type="AlphaFoldDB" id="A0A423FH39"/>
<dbReference type="GO" id="GO:0051920">
    <property type="term" value="F:peroxiredoxin activity"/>
    <property type="evidence" value="ECO:0007669"/>
    <property type="project" value="InterPro"/>
</dbReference>
<dbReference type="PANTHER" id="PTHR33570:SF2">
    <property type="entry name" value="CARBOXYMUCONOLACTONE DECARBOXYLASE-LIKE DOMAIN-CONTAINING PROTEIN"/>
    <property type="match status" value="1"/>
</dbReference>
<reference evidence="2 3" key="1">
    <citation type="submission" date="2016-10" db="EMBL/GenBank/DDBJ databases">
        <title>Comparative genome analysis of multiple Pseudomonas spp. focuses on biocontrol and plant growth promoting traits.</title>
        <authorList>
            <person name="Tao X.-Y."/>
            <person name="Taylor C.G."/>
        </authorList>
    </citation>
    <scope>NUCLEOTIDE SEQUENCE [LARGE SCALE GENOMIC DNA]</scope>
    <source>
        <strain evidence="2 3">36C8</strain>
    </source>
</reference>
<evidence type="ECO:0000259" key="1">
    <source>
        <dbReference type="Pfam" id="PF02627"/>
    </source>
</evidence>
<name>A0A423FH39_9PSED</name>
<comment type="caution">
    <text evidence="2">The sequence shown here is derived from an EMBL/GenBank/DDBJ whole genome shotgun (WGS) entry which is preliminary data.</text>
</comment>
<evidence type="ECO:0000313" key="3">
    <source>
        <dbReference type="Proteomes" id="UP000283389"/>
    </source>
</evidence>
<dbReference type="PANTHER" id="PTHR33570">
    <property type="entry name" value="4-CARBOXYMUCONOLACTONE DECARBOXYLASE FAMILY PROTEIN"/>
    <property type="match status" value="1"/>
</dbReference>
<dbReference type="EMBL" id="MOAZ01000002">
    <property type="protein sequence ID" value="ROM57057.1"/>
    <property type="molecule type" value="Genomic_DNA"/>
</dbReference>
<dbReference type="RefSeq" id="WP_123474252.1">
    <property type="nucleotide sequence ID" value="NZ_JAXDEU010000015.1"/>
</dbReference>
<gene>
    <name evidence="2" type="ORF">BK649_02405</name>
</gene>
<dbReference type="InterPro" id="IPR052512">
    <property type="entry name" value="4CMD/NDH-1_regulator"/>
</dbReference>
<dbReference type="Pfam" id="PF02627">
    <property type="entry name" value="CMD"/>
    <property type="match status" value="1"/>
</dbReference>
<proteinExistence type="predicted"/>
<protein>
    <submittedName>
        <fullName evidence="2">Carboxymuconolactone decarboxylase</fullName>
    </submittedName>
</protein>
<dbReference type="InterPro" id="IPR003779">
    <property type="entry name" value="CMD-like"/>
</dbReference>